<feature type="binding site" evidence="7">
    <location>
        <position position="91"/>
    </location>
    <ligand>
        <name>substrate</name>
    </ligand>
</feature>
<comment type="pathway">
    <text evidence="7">Metabolic intermediate biosynthesis; acetyl-CoA biosynthesis; acetyl-CoA from acetate: step 1/2.</text>
</comment>
<evidence type="ECO:0000256" key="6">
    <source>
        <dbReference type="ARBA" id="ARBA00022840"/>
    </source>
</evidence>
<feature type="site" description="Transition state stabilizer" evidence="7">
    <location>
        <position position="181"/>
    </location>
</feature>
<feature type="binding site" evidence="7">
    <location>
        <begin position="209"/>
        <end position="213"/>
    </location>
    <ligand>
        <name>ATP</name>
        <dbReference type="ChEBI" id="CHEBI:30616"/>
    </ligand>
</feature>
<feature type="active site" description="Proton donor/acceptor" evidence="7">
    <location>
        <position position="149"/>
    </location>
</feature>
<proteinExistence type="inferred from homology"/>
<dbReference type="PRINTS" id="PR00471">
    <property type="entry name" value="ACETATEKNASE"/>
</dbReference>
<dbReference type="RefSeq" id="WP_186887599.1">
    <property type="nucleotide sequence ID" value="NZ_JACONZ010000002.1"/>
</dbReference>
<comment type="cofactor">
    <cofactor evidence="7">
        <name>Mg(2+)</name>
        <dbReference type="ChEBI" id="CHEBI:18420"/>
    </cofactor>
    <cofactor evidence="7">
        <name>Mn(2+)</name>
        <dbReference type="ChEBI" id="CHEBI:29035"/>
    </cofactor>
    <text evidence="7">Mg(2+). Can also accept Mn(2+).</text>
</comment>
<protein>
    <recommendedName>
        <fullName evidence="7">Acetate kinase</fullName>
        <ecNumber evidence="7">2.7.2.1</ecNumber>
    </recommendedName>
    <alternativeName>
        <fullName evidence="7">Acetokinase</fullName>
    </alternativeName>
</protein>
<accession>A0A923I6L6</accession>
<keyword evidence="7" id="KW-0460">Magnesium</keyword>
<dbReference type="InterPro" id="IPR000890">
    <property type="entry name" value="Aliphatic_acid_kin_short-chain"/>
</dbReference>
<dbReference type="InterPro" id="IPR023865">
    <property type="entry name" value="Aliphatic_acid_kinase_CS"/>
</dbReference>
<comment type="similarity">
    <text evidence="1 7 8">Belongs to the acetokinase family.</text>
</comment>
<evidence type="ECO:0000256" key="7">
    <source>
        <dbReference type="HAMAP-Rule" id="MF_00020"/>
    </source>
</evidence>
<dbReference type="NCBIfam" id="TIGR00016">
    <property type="entry name" value="ackA"/>
    <property type="match status" value="1"/>
</dbReference>
<organism evidence="9 10">
    <name type="scientific">Anaerofilum hominis</name>
    <dbReference type="NCBI Taxonomy" id="2763016"/>
    <lineage>
        <taxon>Bacteria</taxon>
        <taxon>Bacillati</taxon>
        <taxon>Bacillota</taxon>
        <taxon>Clostridia</taxon>
        <taxon>Eubacteriales</taxon>
        <taxon>Oscillospiraceae</taxon>
        <taxon>Anaerofilum</taxon>
    </lineage>
</organism>
<comment type="catalytic activity">
    <reaction evidence="7">
        <text>acetate + ATP = acetyl phosphate + ADP</text>
        <dbReference type="Rhea" id="RHEA:11352"/>
        <dbReference type="ChEBI" id="CHEBI:22191"/>
        <dbReference type="ChEBI" id="CHEBI:30089"/>
        <dbReference type="ChEBI" id="CHEBI:30616"/>
        <dbReference type="ChEBI" id="CHEBI:456216"/>
        <dbReference type="EC" id="2.7.2.1"/>
    </reaction>
</comment>
<dbReference type="PANTHER" id="PTHR21060:SF15">
    <property type="entry name" value="ACETATE KINASE-RELATED"/>
    <property type="match status" value="1"/>
</dbReference>
<evidence type="ECO:0000313" key="9">
    <source>
        <dbReference type="EMBL" id="MBC5581236.1"/>
    </source>
</evidence>
<feature type="binding site" evidence="7">
    <location>
        <position position="14"/>
    </location>
    <ligand>
        <name>ATP</name>
        <dbReference type="ChEBI" id="CHEBI:30616"/>
    </ligand>
</feature>
<dbReference type="GO" id="GO:0008776">
    <property type="term" value="F:acetate kinase activity"/>
    <property type="evidence" value="ECO:0007669"/>
    <property type="project" value="UniProtKB-UniRule"/>
</dbReference>
<feature type="binding site" evidence="7">
    <location>
        <position position="7"/>
    </location>
    <ligand>
        <name>Mg(2+)</name>
        <dbReference type="ChEBI" id="CHEBI:18420"/>
    </ligand>
</feature>
<name>A0A923I6L6_9FIRM</name>
<evidence type="ECO:0000256" key="3">
    <source>
        <dbReference type="ARBA" id="ARBA00022679"/>
    </source>
</evidence>
<keyword evidence="5 7" id="KW-0418">Kinase</keyword>
<keyword evidence="7" id="KW-0479">Metal-binding</keyword>
<dbReference type="SUPFAM" id="SSF53067">
    <property type="entry name" value="Actin-like ATPase domain"/>
    <property type="match status" value="2"/>
</dbReference>
<comment type="subunit">
    <text evidence="7">Homodimer.</text>
</comment>
<dbReference type="PANTHER" id="PTHR21060">
    <property type="entry name" value="ACETATE KINASE"/>
    <property type="match status" value="1"/>
</dbReference>
<dbReference type="GO" id="GO:0005737">
    <property type="term" value="C:cytoplasm"/>
    <property type="evidence" value="ECO:0007669"/>
    <property type="project" value="UniProtKB-SubCell"/>
</dbReference>
<feature type="binding site" evidence="7">
    <location>
        <begin position="284"/>
        <end position="286"/>
    </location>
    <ligand>
        <name>ATP</name>
        <dbReference type="ChEBI" id="CHEBI:30616"/>
    </ligand>
</feature>
<feature type="binding site" evidence="7">
    <location>
        <position position="385"/>
    </location>
    <ligand>
        <name>Mg(2+)</name>
        <dbReference type="ChEBI" id="CHEBI:18420"/>
    </ligand>
</feature>
<dbReference type="GO" id="GO:0000287">
    <property type="term" value="F:magnesium ion binding"/>
    <property type="evidence" value="ECO:0007669"/>
    <property type="project" value="UniProtKB-UniRule"/>
</dbReference>
<dbReference type="Pfam" id="PF00871">
    <property type="entry name" value="Acetate_kinase"/>
    <property type="match status" value="1"/>
</dbReference>
<dbReference type="Proteomes" id="UP000659630">
    <property type="component" value="Unassembled WGS sequence"/>
</dbReference>
<keyword evidence="10" id="KW-1185">Reference proteome</keyword>
<dbReference type="GO" id="GO:0006085">
    <property type="term" value="P:acetyl-CoA biosynthetic process"/>
    <property type="evidence" value="ECO:0007669"/>
    <property type="project" value="UniProtKB-UniRule"/>
</dbReference>
<dbReference type="EC" id="2.7.2.1" evidence="7"/>
<feature type="binding site" evidence="7">
    <location>
        <begin position="332"/>
        <end position="336"/>
    </location>
    <ligand>
        <name>ATP</name>
        <dbReference type="ChEBI" id="CHEBI:30616"/>
    </ligand>
</feature>
<dbReference type="AlphaFoldDB" id="A0A923I6L6"/>
<dbReference type="PROSITE" id="PS01076">
    <property type="entry name" value="ACETATE_KINASE_2"/>
    <property type="match status" value="1"/>
</dbReference>
<dbReference type="HAMAP" id="MF_00020">
    <property type="entry name" value="Acetate_kinase"/>
    <property type="match status" value="1"/>
</dbReference>
<comment type="subcellular location">
    <subcellularLocation>
        <location evidence="7">Cytoplasm</location>
    </subcellularLocation>
</comment>
<dbReference type="EMBL" id="JACONZ010000002">
    <property type="protein sequence ID" value="MBC5581236.1"/>
    <property type="molecule type" value="Genomic_DNA"/>
</dbReference>
<keyword evidence="2 7" id="KW-0963">Cytoplasm</keyword>
<evidence type="ECO:0000256" key="4">
    <source>
        <dbReference type="ARBA" id="ARBA00022741"/>
    </source>
</evidence>
<evidence type="ECO:0000256" key="5">
    <source>
        <dbReference type="ARBA" id="ARBA00022777"/>
    </source>
</evidence>
<dbReference type="PIRSF" id="PIRSF000722">
    <property type="entry name" value="Acetate_prop_kin"/>
    <property type="match status" value="1"/>
</dbReference>
<evidence type="ECO:0000313" key="10">
    <source>
        <dbReference type="Proteomes" id="UP000659630"/>
    </source>
</evidence>
<evidence type="ECO:0000256" key="8">
    <source>
        <dbReference type="RuleBase" id="RU003835"/>
    </source>
</evidence>
<evidence type="ECO:0000256" key="1">
    <source>
        <dbReference type="ARBA" id="ARBA00008748"/>
    </source>
</evidence>
<keyword evidence="3 7" id="KW-0808">Transferase</keyword>
<dbReference type="CDD" id="cd24010">
    <property type="entry name" value="ASKHA_NBD_AcK_PK"/>
    <property type="match status" value="1"/>
</dbReference>
<dbReference type="InterPro" id="IPR004372">
    <property type="entry name" value="Ac/propionate_kinase"/>
</dbReference>
<dbReference type="GO" id="GO:0006083">
    <property type="term" value="P:acetate metabolic process"/>
    <property type="evidence" value="ECO:0007669"/>
    <property type="project" value="TreeGrafter"/>
</dbReference>
<comment type="function">
    <text evidence="7">Catalyzes the formation of acetyl phosphate from acetate and ATP. Can also catalyze the reverse reaction.</text>
</comment>
<sequence>MKILVINCGSSSLKYQLIDMDGEKVLCKGNCERIGIPGGMITHKTADGYEIKVDCSFQNHTEAFTKLISMMTAGDGAVIENIAEIDAIGHRVAQGADKFPHSCLLTEQVIQQISDLSELAPLHNPAHIQGIRAAQKVFGADLPQACVFDTSFHHSMPPKAYMFAIPYEYYKKYNIRRYGFHGTSHRYVSKTCAKLMGKPIDQLRIITCHLGNGSSITAVDHGRSIDTTMGMSPTGGLMMGTRSGDLDPSVVTYIAEKTGEHGNEFLRVFNERSGLLGVSGISSDNRDIERAASLGNEQAQLAHDMLCYQIKKYIGGYIAAMGGLDALVFTGGIGENSDEVRGDVCANMEYLGIKIDEEKNKTKGDIVDLTAEGAAVKTFIICTNEELMIARDTKALVEVDAMMHTKKVAEPEA</sequence>
<feature type="site" description="Transition state stabilizer" evidence="7">
    <location>
        <position position="242"/>
    </location>
</feature>
<gene>
    <name evidence="7" type="primary">ackA</name>
    <name evidence="9" type="ORF">H8S23_06920</name>
</gene>
<reference evidence="9" key="1">
    <citation type="submission" date="2020-08" db="EMBL/GenBank/DDBJ databases">
        <title>Genome public.</title>
        <authorList>
            <person name="Liu C."/>
            <person name="Sun Q."/>
        </authorList>
    </citation>
    <scope>NUCLEOTIDE SEQUENCE</scope>
    <source>
        <strain evidence="9">BX8</strain>
    </source>
</reference>
<dbReference type="GO" id="GO:0005524">
    <property type="term" value="F:ATP binding"/>
    <property type="evidence" value="ECO:0007669"/>
    <property type="project" value="UniProtKB-KW"/>
</dbReference>
<dbReference type="PROSITE" id="PS01075">
    <property type="entry name" value="ACETATE_KINASE_1"/>
    <property type="match status" value="1"/>
</dbReference>
<comment type="caution">
    <text evidence="9">The sequence shown here is derived from an EMBL/GenBank/DDBJ whole genome shotgun (WGS) entry which is preliminary data.</text>
</comment>
<dbReference type="InterPro" id="IPR043129">
    <property type="entry name" value="ATPase_NBD"/>
</dbReference>
<dbReference type="Gene3D" id="3.30.420.40">
    <property type="match status" value="2"/>
</dbReference>
<evidence type="ECO:0000256" key="2">
    <source>
        <dbReference type="ARBA" id="ARBA00022490"/>
    </source>
</evidence>
<keyword evidence="4 7" id="KW-0547">Nucleotide-binding</keyword>
<keyword evidence="6 7" id="KW-0067">ATP-binding</keyword>